<evidence type="ECO:0000313" key="1">
    <source>
        <dbReference type="EMBL" id="CRY94119.1"/>
    </source>
</evidence>
<dbReference type="AlphaFoldDB" id="A0A0H5PY93"/>
<accession>A0A0H5PY93</accession>
<sequence>MSYIRVRLNGRIGTQEVWSVNPAYNESTDQTGWSQTAAQETVDAIAALNPPNALRNLASRAGSGTLVRIERRTDTHALVGAAEAGWSGWQADTFAPSKTPQTALVLSLRSNVPGSRGRGRLYWPALNGPLDGDTFRISATNRNAIALAAATYLKDIQDILTGHLFQPGSLSFHRLCIVSPTTGTRTDVSRIEVGDVLDTQRRRRDKLVETFSTEAYPPEGA</sequence>
<reference evidence="1" key="2">
    <citation type="submission" date="2015-07" db="EMBL/GenBank/DDBJ databases">
        <title>Plasmids, circular viruses and viroids from rat gut.</title>
        <authorList>
            <person name="Jorgensen T.J."/>
            <person name="Hansen M.A."/>
            <person name="Xu Z."/>
            <person name="Tabak M.A."/>
            <person name="Sorensen S.J."/>
            <person name="Hansen L.H."/>
        </authorList>
    </citation>
    <scope>NUCLEOTIDE SEQUENCE</scope>
    <source>
        <strain evidence="1">RGRH0178</strain>
    </source>
</reference>
<organism evidence="1">
    <name type="scientific">uncultured prokaryote</name>
    <dbReference type="NCBI Taxonomy" id="198431"/>
    <lineage>
        <taxon>unclassified sequences</taxon>
        <taxon>environmental samples</taxon>
    </lineage>
</organism>
<name>A0A0H5PY93_9ZZZZ</name>
<reference evidence="1" key="1">
    <citation type="submission" date="2015-06" db="EMBL/GenBank/DDBJ databases">
        <authorList>
            <person name="Joergensen T."/>
        </authorList>
    </citation>
    <scope>NUCLEOTIDE SEQUENCE</scope>
    <source>
        <strain evidence="1">RGRH0178</strain>
    </source>
</reference>
<dbReference type="EMBL" id="LN852863">
    <property type="protein sequence ID" value="CRY94119.1"/>
    <property type="molecule type" value="Genomic_DNA"/>
</dbReference>
<proteinExistence type="predicted"/>
<protein>
    <submittedName>
        <fullName evidence="1">Uncharacterized protein</fullName>
    </submittedName>
</protein>